<proteinExistence type="predicted"/>
<keyword evidence="1" id="KW-1133">Transmembrane helix</keyword>
<feature type="transmembrane region" description="Helical" evidence="1">
    <location>
        <begin position="77"/>
        <end position="103"/>
    </location>
</feature>
<feature type="transmembrane region" description="Helical" evidence="1">
    <location>
        <begin position="6"/>
        <end position="26"/>
    </location>
</feature>
<feature type="transmembrane region" description="Helical" evidence="1">
    <location>
        <begin position="38"/>
        <end position="57"/>
    </location>
</feature>
<keyword evidence="1" id="KW-0812">Transmembrane</keyword>
<dbReference type="Proteomes" id="UP000777303">
    <property type="component" value="Unassembled WGS sequence"/>
</dbReference>
<organism evidence="2 3">
    <name type="scientific">Candidatus Paralactobacillus gallistercoris</name>
    <dbReference type="NCBI Taxonomy" id="2838724"/>
    <lineage>
        <taxon>Bacteria</taxon>
        <taxon>Bacillati</taxon>
        <taxon>Bacillota</taxon>
        <taxon>Bacilli</taxon>
        <taxon>Lactobacillales</taxon>
        <taxon>Lactobacillaceae</taxon>
        <taxon>Lactobacillus</taxon>
    </lineage>
</organism>
<reference evidence="2" key="2">
    <citation type="submission" date="2021-04" db="EMBL/GenBank/DDBJ databases">
        <authorList>
            <person name="Gilroy R."/>
        </authorList>
    </citation>
    <scope>NUCLEOTIDE SEQUENCE</scope>
    <source>
        <strain evidence="2">F6-6636</strain>
    </source>
</reference>
<evidence type="ECO:0000313" key="2">
    <source>
        <dbReference type="EMBL" id="MBU3851183.1"/>
    </source>
</evidence>
<protein>
    <submittedName>
        <fullName evidence="2">Uncharacterized protein</fullName>
    </submittedName>
</protein>
<accession>A0A948TIE2</accession>
<comment type="caution">
    <text evidence="2">The sequence shown here is derived from an EMBL/GenBank/DDBJ whole genome shotgun (WGS) entry which is preliminary data.</text>
</comment>
<evidence type="ECO:0000313" key="3">
    <source>
        <dbReference type="Proteomes" id="UP000777303"/>
    </source>
</evidence>
<sequence>MVEYFLNNFFFVFSAMLELSFGIILINTIRHQNKPFAFLRGFISFWGLFYTWTPNFVDLTLPLNYQYHLTLLPRWQLAIIIILMFGIVLSTTNLIVNLLAMLLGRRFKK</sequence>
<dbReference type="AlphaFoldDB" id="A0A948TIE2"/>
<evidence type="ECO:0000256" key="1">
    <source>
        <dbReference type="SAM" id="Phobius"/>
    </source>
</evidence>
<gene>
    <name evidence="2" type="ORF">H9901_00500</name>
</gene>
<dbReference type="EMBL" id="JAHLFS010000008">
    <property type="protein sequence ID" value="MBU3851183.1"/>
    <property type="molecule type" value="Genomic_DNA"/>
</dbReference>
<keyword evidence="1" id="KW-0472">Membrane</keyword>
<reference evidence="2" key="1">
    <citation type="journal article" date="2021" name="PeerJ">
        <title>Extensive microbial diversity within the chicken gut microbiome revealed by metagenomics and culture.</title>
        <authorList>
            <person name="Gilroy R."/>
            <person name="Ravi A."/>
            <person name="Getino M."/>
            <person name="Pursley I."/>
            <person name="Horton D.L."/>
            <person name="Alikhan N.F."/>
            <person name="Baker D."/>
            <person name="Gharbi K."/>
            <person name="Hall N."/>
            <person name="Watson M."/>
            <person name="Adriaenssens E.M."/>
            <person name="Foster-Nyarko E."/>
            <person name="Jarju S."/>
            <person name="Secka A."/>
            <person name="Antonio M."/>
            <person name="Oren A."/>
            <person name="Chaudhuri R.R."/>
            <person name="La Ragione R."/>
            <person name="Hildebrand F."/>
            <person name="Pallen M.J."/>
        </authorList>
    </citation>
    <scope>NUCLEOTIDE SEQUENCE</scope>
    <source>
        <strain evidence="2">F6-6636</strain>
    </source>
</reference>
<name>A0A948TIE2_9LACO</name>